<organism evidence="2 3">
    <name type="scientific">Berryella wangjianweii</name>
    <dbReference type="NCBI Taxonomy" id="2734634"/>
    <lineage>
        <taxon>Bacteria</taxon>
        <taxon>Bacillati</taxon>
        <taxon>Actinomycetota</taxon>
        <taxon>Coriobacteriia</taxon>
        <taxon>Eggerthellales</taxon>
        <taxon>Eggerthellaceae</taxon>
        <taxon>Berryella</taxon>
    </lineage>
</organism>
<dbReference type="InterPro" id="IPR023054">
    <property type="entry name" value="Sporulation_regulator_WhiA_C"/>
</dbReference>
<dbReference type="GO" id="GO:0051301">
    <property type="term" value="P:cell division"/>
    <property type="evidence" value="ECO:0007669"/>
    <property type="project" value="UniProtKB-UniRule"/>
</dbReference>
<dbReference type="Proteomes" id="UP000503297">
    <property type="component" value="Chromosome"/>
</dbReference>
<protein>
    <recommendedName>
        <fullName evidence="1">Probable cell division protein WhiA</fullName>
    </recommendedName>
</protein>
<evidence type="ECO:0000313" key="3">
    <source>
        <dbReference type="Proteomes" id="UP000503297"/>
    </source>
</evidence>
<dbReference type="AlphaFoldDB" id="A0A6M8J2Y7"/>
<keyword evidence="1 2" id="KW-0238">DNA-binding</keyword>
<dbReference type="GO" id="GO:0004519">
    <property type="term" value="F:endonuclease activity"/>
    <property type="evidence" value="ECO:0007669"/>
    <property type="project" value="InterPro"/>
</dbReference>
<keyword evidence="3" id="KW-1185">Reference proteome</keyword>
<dbReference type="Pfam" id="PF02650">
    <property type="entry name" value="HTH_WhiA"/>
    <property type="match status" value="1"/>
</dbReference>
<dbReference type="PANTHER" id="PTHR37307">
    <property type="entry name" value="CELL DIVISION PROTEIN WHIA-RELATED"/>
    <property type="match status" value="1"/>
</dbReference>
<dbReference type="Gene3D" id="3.10.28.10">
    <property type="entry name" value="Homing endonucleases"/>
    <property type="match status" value="1"/>
</dbReference>
<dbReference type="GO" id="GO:0043937">
    <property type="term" value="P:regulation of sporulation"/>
    <property type="evidence" value="ECO:0007669"/>
    <property type="project" value="InterPro"/>
</dbReference>
<dbReference type="KEGG" id="bwa:HLV38_02505"/>
<keyword evidence="1" id="KW-0131">Cell cycle</keyword>
<reference evidence="3" key="1">
    <citation type="submission" date="2020-05" db="EMBL/GenBank/DDBJ databases">
        <title>Novel species in genus Nocardioides.</title>
        <authorList>
            <person name="Zhang G."/>
        </authorList>
    </citation>
    <scope>NUCLEOTIDE SEQUENCE [LARGE SCALE GENOMIC DNA]</scope>
    <source>
        <strain evidence="3">zg-1050</strain>
    </source>
</reference>
<dbReference type="Pfam" id="PF10298">
    <property type="entry name" value="WhiA_N"/>
    <property type="match status" value="1"/>
</dbReference>
<dbReference type="InterPro" id="IPR027434">
    <property type="entry name" value="Homing_endonucl"/>
</dbReference>
<dbReference type="HAMAP" id="MF_01420">
    <property type="entry name" value="HTH_type_WhiA"/>
    <property type="match status" value="1"/>
</dbReference>
<dbReference type="InterPro" id="IPR039518">
    <property type="entry name" value="WhiA_LAGLIDADG_dom"/>
</dbReference>
<keyword evidence="1" id="KW-0132">Cell division</keyword>
<dbReference type="EMBL" id="CP053716">
    <property type="protein sequence ID" value="QKF07987.1"/>
    <property type="molecule type" value="Genomic_DNA"/>
</dbReference>
<dbReference type="InterPro" id="IPR004042">
    <property type="entry name" value="Intein_endonuc_central"/>
</dbReference>
<accession>A0A6M8J2Y7</accession>
<dbReference type="GO" id="GO:0003677">
    <property type="term" value="F:DNA binding"/>
    <property type="evidence" value="ECO:0007669"/>
    <property type="project" value="UniProtKB-UniRule"/>
</dbReference>
<dbReference type="Pfam" id="PF14527">
    <property type="entry name" value="LAGLIDADG_WhiA"/>
    <property type="match status" value="1"/>
</dbReference>
<dbReference type="RefSeq" id="WP_172163922.1">
    <property type="nucleotide sequence ID" value="NZ_CP053716.1"/>
</dbReference>
<evidence type="ECO:0000256" key="1">
    <source>
        <dbReference type="HAMAP-Rule" id="MF_01420"/>
    </source>
</evidence>
<gene>
    <name evidence="1 2" type="primary">whiA</name>
    <name evidence="2" type="ORF">HLV38_02505</name>
</gene>
<dbReference type="PROSITE" id="PS50819">
    <property type="entry name" value="INTEIN_ENDONUCLEASE"/>
    <property type="match status" value="1"/>
</dbReference>
<dbReference type="InterPro" id="IPR003802">
    <property type="entry name" value="Sporulation_regulator_WhiA"/>
</dbReference>
<proteinExistence type="inferred from homology"/>
<name>A0A6M8J2Y7_9ACTN</name>
<evidence type="ECO:0000313" key="2">
    <source>
        <dbReference type="EMBL" id="QKF07987.1"/>
    </source>
</evidence>
<comment type="similarity">
    <text evidence="1">Belongs to the WhiA family.</text>
</comment>
<dbReference type="NCBIfam" id="TIGR00647">
    <property type="entry name" value="DNA_bind_WhiA"/>
    <property type="match status" value="1"/>
</dbReference>
<sequence length="305" mass="33757">MEVKNELARAEGECSHCDRAVLAALVRVEGTLLFKGPGRYGLEVSTDIPAAARLVIRLAHQLYQLETKLTMRQSVLHSSGNYLIEFPAQRSLEPALRDLGVLSDEGLVMGLAPALVTKRCCAAAYLRGAFIGSGFVSNPRGDFHFEITLESRELAEDLARLLADTGIKARIMQRRSSFIVYLKSGESILEFLAYVHANQAALRMENERVVKSVRNDVNRVTNAEMANATKAANASAEQIHAMSKVLRSYPFEKIPPALRQIIQLRALHPDATLKELGERATPPLSKSAVYHRVRRIEELARKADA</sequence>
<comment type="function">
    <text evidence="1">Involved in cell division and chromosome segregation.</text>
</comment>
<dbReference type="SUPFAM" id="SSF55608">
    <property type="entry name" value="Homing endonucleases"/>
    <property type="match status" value="1"/>
</dbReference>
<dbReference type="PANTHER" id="PTHR37307:SF1">
    <property type="entry name" value="CELL DIVISION PROTEIN WHIA-RELATED"/>
    <property type="match status" value="1"/>
</dbReference>
<dbReference type="InterPro" id="IPR018478">
    <property type="entry name" value="Sporu_reg_WhiA_N_dom"/>
</dbReference>